<keyword evidence="4" id="KW-1185">Reference proteome</keyword>
<evidence type="ECO:0000256" key="2">
    <source>
        <dbReference type="SAM" id="Phobius"/>
    </source>
</evidence>
<sequence>MTLHVTADRIISDATSEYAFRDGSGWRVTYTTGQPCPWGDTHSAVITQKQAMTALRLAEAYASNPHPRSQTWKRIAKLRRELEMEPDPRCDYPGGWRLAAGLAALLLTVAVALLLAIPTGLAALDRTPHQAGSGAWHGLDQLFPTAFTATTVNDAQGAASSAKTPAAPCHPATNTNDNEVQPS</sequence>
<dbReference type="Proteomes" id="UP000640052">
    <property type="component" value="Unassembled WGS sequence"/>
</dbReference>
<evidence type="ECO:0000313" key="3">
    <source>
        <dbReference type="EMBL" id="GIH27935.1"/>
    </source>
</evidence>
<accession>A0A919UU00</accession>
<dbReference type="AlphaFoldDB" id="A0A919UU00"/>
<gene>
    <name evidence="3" type="ORF">Aph01nite_62450</name>
</gene>
<keyword evidence="2" id="KW-1133">Transmembrane helix</keyword>
<proteinExistence type="predicted"/>
<feature type="compositionally biased region" description="Polar residues" evidence="1">
    <location>
        <begin position="172"/>
        <end position="183"/>
    </location>
</feature>
<keyword evidence="2" id="KW-0472">Membrane</keyword>
<evidence type="ECO:0000313" key="4">
    <source>
        <dbReference type="Proteomes" id="UP000640052"/>
    </source>
</evidence>
<name>A0A919UU00_9ACTN</name>
<evidence type="ECO:0000256" key="1">
    <source>
        <dbReference type="SAM" id="MobiDB-lite"/>
    </source>
</evidence>
<dbReference type="EMBL" id="BOOA01000067">
    <property type="protein sequence ID" value="GIH27935.1"/>
    <property type="molecule type" value="Genomic_DNA"/>
</dbReference>
<feature type="transmembrane region" description="Helical" evidence="2">
    <location>
        <begin position="96"/>
        <end position="117"/>
    </location>
</feature>
<comment type="caution">
    <text evidence="3">The sequence shown here is derived from an EMBL/GenBank/DDBJ whole genome shotgun (WGS) entry which is preliminary data.</text>
</comment>
<reference evidence="3" key="1">
    <citation type="submission" date="2021-01" db="EMBL/GenBank/DDBJ databases">
        <title>Whole genome shotgun sequence of Acrocarpospora phusangensis NBRC 108782.</title>
        <authorList>
            <person name="Komaki H."/>
            <person name="Tamura T."/>
        </authorList>
    </citation>
    <scope>NUCLEOTIDE SEQUENCE</scope>
    <source>
        <strain evidence="3">NBRC 108782</strain>
    </source>
</reference>
<organism evidence="3 4">
    <name type="scientific">Acrocarpospora phusangensis</name>
    <dbReference type="NCBI Taxonomy" id="1070424"/>
    <lineage>
        <taxon>Bacteria</taxon>
        <taxon>Bacillati</taxon>
        <taxon>Actinomycetota</taxon>
        <taxon>Actinomycetes</taxon>
        <taxon>Streptosporangiales</taxon>
        <taxon>Streptosporangiaceae</taxon>
        <taxon>Acrocarpospora</taxon>
    </lineage>
</organism>
<keyword evidence="2" id="KW-0812">Transmembrane</keyword>
<dbReference type="RefSeq" id="WP_204044578.1">
    <property type="nucleotide sequence ID" value="NZ_BOOA01000067.1"/>
</dbReference>
<feature type="region of interest" description="Disordered" evidence="1">
    <location>
        <begin position="158"/>
        <end position="183"/>
    </location>
</feature>
<protein>
    <submittedName>
        <fullName evidence="3">Uncharacterized protein</fullName>
    </submittedName>
</protein>